<dbReference type="GO" id="GO:0008270">
    <property type="term" value="F:zinc ion binding"/>
    <property type="evidence" value="ECO:0007669"/>
    <property type="project" value="UniProtKB-KW"/>
</dbReference>
<evidence type="ECO:0000256" key="2">
    <source>
        <dbReference type="PROSITE-ProRule" id="PRU00325"/>
    </source>
</evidence>
<dbReference type="InterPro" id="IPR014001">
    <property type="entry name" value="Helicase_ATP-bd"/>
</dbReference>
<protein>
    <submittedName>
        <fullName evidence="6">SNF2 family N-terminal domain protein</fullName>
    </submittedName>
</protein>
<evidence type="ECO:0000256" key="1">
    <source>
        <dbReference type="ARBA" id="ARBA00022801"/>
    </source>
</evidence>
<dbReference type="AlphaFoldDB" id="E6LKV4"/>
<dbReference type="InterPro" id="IPR013663">
    <property type="entry name" value="Helicase_SWF/SNF/SWI_bac"/>
</dbReference>
<dbReference type="InterPro" id="IPR038718">
    <property type="entry name" value="SNF2-like_sf"/>
</dbReference>
<dbReference type="eggNOG" id="COG0553">
    <property type="taxonomic scope" value="Bacteria"/>
</dbReference>
<dbReference type="SUPFAM" id="SSF52540">
    <property type="entry name" value="P-loop containing nucleoside triphosphate hydrolases"/>
    <property type="match status" value="2"/>
</dbReference>
<dbReference type="InterPro" id="IPR027417">
    <property type="entry name" value="P-loop_NTPase"/>
</dbReference>
<dbReference type="InterPro" id="IPR000330">
    <property type="entry name" value="SNF2_N"/>
</dbReference>
<accession>E6LKV4</accession>
<dbReference type="Pfam" id="PF08455">
    <property type="entry name" value="SNF2_assoc"/>
    <property type="match status" value="1"/>
</dbReference>
<proteinExistence type="predicted"/>
<dbReference type="PROSITE" id="PS51192">
    <property type="entry name" value="HELICASE_ATP_BIND_1"/>
    <property type="match status" value="1"/>
</dbReference>
<dbReference type="GO" id="GO:0016787">
    <property type="term" value="F:hydrolase activity"/>
    <property type="evidence" value="ECO:0007669"/>
    <property type="project" value="UniProtKB-KW"/>
</dbReference>
<dbReference type="Proteomes" id="UP000003434">
    <property type="component" value="Unassembled WGS sequence"/>
</dbReference>
<name>E6LKV4_9FIRM</name>
<dbReference type="InterPro" id="IPR049730">
    <property type="entry name" value="SNF2/RAD54-like_C"/>
</dbReference>
<keyword evidence="2" id="KW-0862">Zinc</keyword>
<dbReference type="GO" id="GO:0005524">
    <property type="term" value="F:ATP binding"/>
    <property type="evidence" value="ECO:0007669"/>
    <property type="project" value="InterPro"/>
</dbReference>
<dbReference type="Pfam" id="PF00176">
    <property type="entry name" value="SNF2-rel_dom"/>
    <property type="match status" value="1"/>
</dbReference>
<evidence type="ECO:0000313" key="7">
    <source>
        <dbReference type="Proteomes" id="UP000003434"/>
    </source>
</evidence>
<evidence type="ECO:0000259" key="3">
    <source>
        <dbReference type="PROSITE" id="PS50966"/>
    </source>
</evidence>
<dbReference type="CDD" id="cd18793">
    <property type="entry name" value="SF2_C_SNF"/>
    <property type="match status" value="1"/>
</dbReference>
<dbReference type="PROSITE" id="PS51194">
    <property type="entry name" value="HELICASE_CTER"/>
    <property type="match status" value="1"/>
</dbReference>
<feature type="domain" description="Helicase ATP-binding" evidence="4">
    <location>
        <begin position="693"/>
        <end position="856"/>
    </location>
</feature>
<dbReference type="Gene3D" id="3.40.50.300">
    <property type="entry name" value="P-loop containing nucleotide triphosphate hydrolases"/>
    <property type="match status" value="1"/>
</dbReference>
<gene>
    <name evidence="6" type="ORF">HMPREF0381_0589</name>
</gene>
<dbReference type="SMART" id="SM00487">
    <property type="entry name" value="DEXDc"/>
    <property type="match status" value="1"/>
</dbReference>
<feature type="domain" description="Helicase C-terminal" evidence="5">
    <location>
        <begin position="975"/>
        <end position="1138"/>
    </location>
</feature>
<dbReference type="Pfam" id="PF00271">
    <property type="entry name" value="Helicase_C"/>
    <property type="match status" value="1"/>
</dbReference>
<dbReference type="HOGENOM" id="CLU_000315_21_1_9"/>
<dbReference type="InterPro" id="IPR007527">
    <property type="entry name" value="Znf_SWIM"/>
</dbReference>
<dbReference type="CDD" id="cd18012">
    <property type="entry name" value="DEXQc_arch_SWI2_SNF2"/>
    <property type="match status" value="1"/>
</dbReference>
<dbReference type="InterPro" id="IPR001650">
    <property type="entry name" value="Helicase_C-like"/>
</dbReference>
<dbReference type="Gene3D" id="3.40.50.10810">
    <property type="entry name" value="Tandem AAA-ATPase domain"/>
    <property type="match status" value="1"/>
</dbReference>
<keyword evidence="2" id="KW-0863">Zinc-finger</keyword>
<dbReference type="EMBL" id="AEPW01000014">
    <property type="protein sequence ID" value="EFU77500.1"/>
    <property type="molecule type" value="Genomic_DNA"/>
</dbReference>
<dbReference type="SMART" id="SM00490">
    <property type="entry name" value="HELICc"/>
    <property type="match status" value="1"/>
</dbReference>
<feature type="domain" description="SWIM-type" evidence="3">
    <location>
        <begin position="112"/>
        <end position="161"/>
    </location>
</feature>
<dbReference type="RefSeq" id="WP_008750359.1">
    <property type="nucleotide sequence ID" value="NZ_GL622296.1"/>
</dbReference>
<organism evidence="6 7">
    <name type="scientific">Lachnoanaerobaculum saburreum DSM 3986</name>
    <dbReference type="NCBI Taxonomy" id="887325"/>
    <lineage>
        <taxon>Bacteria</taxon>
        <taxon>Bacillati</taxon>
        <taxon>Bacillota</taxon>
        <taxon>Clostridia</taxon>
        <taxon>Lachnospirales</taxon>
        <taxon>Lachnospiraceae</taxon>
        <taxon>Lachnoanaerobaculum</taxon>
    </lineage>
</organism>
<reference evidence="6 7" key="1">
    <citation type="submission" date="2010-12" db="EMBL/GenBank/DDBJ databases">
        <authorList>
            <person name="Muzny D."/>
            <person name="Qin X."/>
            <person name="Deng J."/>
            <person name="Jiang H."/>
            <person name="Liu Y."/>
            <person name="Qu J."/>
            <person name="Song X.-Z."/>
            <person name="Zhang L."/>
            <person name="Thornton R."/>
            <person name="Coyle M."/>
            <person name="Francisco L."/>
            <person name="Jackson L."/>
            <person name="Javaid M."/>
            <person name="Korchina V."/>
            <person name="Kovar C."/>
            <person name="Mata R."/>
            <person name="Mathew T."/>
            <person name="Ngo R."/>
            <person name="Nguyen L."/>
            <person name="Nguyen N."/>
            <person name="Okwuonu G."/>
            <person name="Ongeri F."/>
            <person name="Pham C."/>
            <person name="Simmons D."/>
            <person name="Wilczek-Boney K."/>
            <person name="Hale W."/>
            <person name="Jakkamsetti A."/>
            <person name="Pham P."/>
            <person name="Ruth R."/>
            <person name="San Lucas F."/>
            <person name="Warren J."/>
            <person name="Zhang J."/>
            <person name="Zhao Z."/>
            <person name="Zhou C."/>
            <person name="Zhu D."/>
            <person name="Lee S."/>
            <person name="Bess C."/>
            <person name="Blankenburg K."/>
            <person name="Forbes L."/>
            <person name="Fu Q."/>
            <person name="Gubbala S."/>
            <person name="Hirani K."/>
            <person name="Jayaseelan J.C."/>
            <person name="Lara F."/>
            <person name="Munidasa M."/>
            <person name="Palculict T."/>
            <person name="Patil S."/>
            <person name="Pu L.-L."/>
            <person name="Saada N."/>
            <person name="Tang L."/>
            <person name="Weissenberger G."/>
            <person name="Zhu Y."/>
            <person name="Hemphill L."/>
            <person name="Shang Y."/>
            <person name="Youmans B."/>
            <person name="Ayvaz T."/>
            <person name="Ross M."/>
            <person name="Santibanez J."/>
            <person name="Aqrawi P."/>
            <person name="Gross S."/>
            <person name="Joshi V."/>
            <person name="Fowler G."/>
            <person name="Nazareth L."/>
            <person name="Reid J."/>
            <person name="Worley K."/>
            <person name="Petrosino J."/>
            <person name="Highlander S."/>
            <person name="Gibbs R."/>
        </authorList>
    </citation>
    <scope>NUCLEOTIDE SEQUENCE [LARGE SCALE GENOMIC DNA]</scope>
    <source>
        <strain evidence="6 7">DSM 3986</strain>
    </source>
</reference>
<dbReference type="PANTHER" id="PTHR10799">
    <property type="entry name" value="SNF2/RAD54 HELICASE FAMILY"/>
    <property type="match status" value="1"/>
</dbReference>
<dbReference type="PROSITE" id="PS50966">
    <property type="entry name" value="ZF_SWIM"/>
    <property type="match status" value="1"/>
</dbReference>
<evidence type="ECO:0000313" key="6">
    <source>
        <dbReference type="EMBL" id="EFU77500.1"/>
    </source>
</evidence>
<keyword evidence="2" id="KW-0479">Metal-binding</keyword>
<evidence type="ECO:0000259" key="4">
    <source>
        <dbReference type="PROSITE" id="PS51192"/>
    </source>
</evidence>
<evidence type="ECO:0000259" key="5">
    <source>
        <dbReference type="PROSITE" id="PS51194"/>
    </source>
</evidence>
<sequence>MSFNPFEGLKKAGELKKENESIKKIKADIISASGTDEKKAVYKYFSGEDIIDSLSMTTDIAKKAKELIKKGQVKLESVEENTRKYDMDYGYYFEQDTGVYGRAKAHIGSDDCNVRIDFSKNELTDATCDCARCFNKNRMSMYYGNDRRNCEHVVATVFLLNAYLDSHELGDETNYFGDSFLSYYDNEASDEGSINVVPRLILSEGPNDTVGAFIQFRIGKKKLLMIKNYVSFVNAIKGNEIYPLGKKDSVRLSYSVFDEESLKYVKFIETLIEKETAISYNLLDYARTRFNVSRIQLDPSNVDDIFDLLVGKRIELVKEPLTKKNITTEIEFREHSQKIRINITPIYNDGQFGGINLRLKFPLFIQTGRNVYCISDTYFDKCDNKILDLVKALRVQDFGYHDVKIGRKNIGRFYSKVLPIIRDSAIIKDEAPEAIEFIPEEADITFYLDMEGDNAIGKIEANYSGGKVDVLSGKVLERTEGELLRDLKQESKAVDVLKKFMPDNSNGDYLSTNTEDELYELKVSGIDVLNRYGKVLGSDGFNNVRVYKRPSTSIGVSVKSNLLQLELLSDDMSPEELVDIVSSYRKKKKYYRLKNGAFVNMDSEYMENFDEMLNVLNISSKDLRAGALSVPLYRSIYIDEMMKEHNELIEKRDKSFEKLIGKFDSIKSIDFIPPDEVINVLRGYQKEGFKWLRSVEELGFGGILADDMGLGKTLQVISLLIDAKQNGRLTKALIVCPASLVYNWSEEISKFDNENILKVSVLAAAKEERQKSLEENEDVDIYISSYDTLRRDISLYHDMRFSHQIIDEAQFIKNQNTGVAKAVKAVQADVKFALTGTPIENRLSELWSIFDYIMPGFLYSYTAFRTRYENDIVKTGNEDSAKLLSKMIAPFVLRRLKSEVALDLPDKIEEVRVSRFDRKQQLAYDGELSNLKKILLGDKDYNNKKMIVLAEITKLRQICCDPNLIFDDYSGESAKLDTCIDLVKSGIEAGHKILLFSQFSSMLDIISKRFEKEKITSFMITGSTPKDKRLTLVNKFNHDDTNVFLISLKAGGTGLNLTGADIVIHYDPWWNFAAQNQATDRAHRIGQKNTVTVYRLIAKGTIEERIVKLQESKKDLADRVLNFEEGMSLSNISREELLELLG</sequence>
<comment type="caution">
    <text evidence="6">The sequence shown here is derived from an EMBL/GenBank/DDBJ whole genome shotgun (WGS) entry which is preliminary data.</text>
</comment>
<keyword evidence="1" id="KW-0378">Hydrolase</keyword>